<evidence type="ECO:0000256" key="3">
    <source>
        <dbReference type="ARBA" id="ARBA00010077"/>
    </source>
</evidence>
<dbReference type="GO" id="GO:0035973">
    <property type="term" value="P:aggrephagy"/>
    <property type="evidence" value="ECO:0000318"/>
    <property type="project" value="GO_Central"/>
</dbReference>
<evidence type="ECO:0000256" key="13">
    <source>
        <dbReference type="ARBA" id="ARBA00023242"/>
    </source>
</evidence>
<evidence type="ECO:0000256" key="12">
    <source>
        <dbReference type="ARBA" id="ARBA00023006"/>
    </source>
</evidence>
<dbReference type="GO" id="GO:0004197">
    <property type="term" value="F:cysteine-type endopeptidase activity"/>
    <property type="evidence" value="ECO:0000318"/>
    <property type="project" value="GO_Central"/>
</dbReference>
<dbReference type="EMBL" id="DS566086">
    <property type="status" value="NOT_ANNOTATED_CDS"/>
    <property type="molecule type" value="Genomic_DNA"/>
</dbReference>
<keyword evidence="5" id="KW-0813">Transport</keyword>
<reference evidence="19" key="1">
    <citation type="journal article" date="2006" name="Science">
        <title>Phytophthora genome sequences uncover evolutionary origins and mechanisms of pathogenesis.</title>
        <authorList>
            <person name="Tyler B.M."/>
            <person name="Tripathy S."/>
            <person name="Zhang X."/>
            <person name="Dehal P."/>
            <person name="Jiang R.H."/>
            <person name="Aerts A."/>
            <person name="Arredondo F.D."/>
            <person name="Baxter L."/>
            <person name="Bensasson D."/>
            <person name="Beynon J.L."/>
            <person name="Chapman J."/>
            <person name="Damasceno C.M."/>
            <person name="Dorrance A.E."/>
            <person name="Dou D."/>
            <person name="Dickerman A.W."/>
            <person name="Dubchak I.L."/>
            <person name="Garbelotto M."/>
            <person name="Gijzen M."/>
            <person name="Gordon S.G."/>
            <person name="Govers F."/>
            <person name="Grunwald N.J."/>
            <person name="Huang W."/>
            <person name="Ivors K.L."/>
            <person name="Jones R.W."/>
            <person name="Kamoun S."/>
            <person name="Krampis K."/>
            <person name="Lamour K.H."/>
            <person name="Lee M.K."/>
            <person name="McDonald W.H."/>
            <person name="Medina M."/>
            <person name="Meijer H.J."/>
            <person name="Nordberg E.K."/>
            <person name="Maclean D.J."/>
            <person name="Ospina-Giraldo M.D."/>
            <person name="Morris P.F."/>
            <person name="Phuntumart V."/>
            <person name="Putnam N.H."/>
            <person name="Rash S."/>
            <person name="Rose J.K."/>
            <person name="Sakihama Y."/>
            <person name="Salamov A.A."/>
            <person name="Savidor A."/>
            <person name="Scheuring C.F."/>
            <person name="Smith B.M."/>
            <person name="Sobral B.W."/>
            <person name="Terry A."/>
            <person name="Torto-Alalibo T.A."/>
            <person name="Win J."/>
            <person name="Xu Z."/>
            <person name="Zhang H."/>
            <person name="Grigoriev I.V."/>
            <person name="Rokhsar D.S."/>
            <person name="Boore J.L."/>
        </authorList>
    </citation>
    <scope>NUCLEOTIDE SEQUENCE [LARGE SCALE GENOMIC DNA]</scope>
    <source>
        <strain evidence="19">Pr102</strain>
    </source>
</reference>
<name>H3H028_PHYRM</name>
<evidence type="ECO:0000256" key="10">
    <source>
        <dbReference type="ARBA" id="ARBA00022807"/>
    </source>
</evidence>
<evidence type="ECO:0000259" key="17">
    <source>
        <dbReference type="Pfam" id="PF03416"/>
    </source>
</evidence>
<evidence type="ECO:0000256" key="14">
    <source>
        <dbReference type="ARBA" id="ARBA00029362"/>
    </source>
</evidence>
<evidence type="ECO:0000256" key="15">
    <source>
        <dbReference type="RuleBase" id="RU363115"/>
    </source>
</evidence>
<evidence type="ECO:0000256" key="4">
    <source>
        <dbReference type="ARBA" id="ARBA00010958"/>
    </source>
</evidence>
<comment type="similarity">
    <text evidence="3">Belongs to the RRS1 family.</text>
</comment>
<dbReference type="GO" id="GO:0042254">
    <property type="term" value="P:ribosome biogenesis"/>
    <property type="evidence" value="ECO:0007669"/>
    <property type="project" value="UniProtKB-KW"/>
</dbReference>
<evidence type="ECO:0000256" key="1">
    <source>
        <dbReference type="ARBA" id="ARBA00004123"/>
    </source>
</evidence>
<dbReference type="GO" id="GO:0000423">
    <property type="term" value="P:mitophagy"/>
    <property type="evidence" value="ECO:0000318"/>
    <property type="project" value="GO_Central"/>
</dbReference>
<dbReference type="VEuPathDB" id="FungiDB:KRP22_11189"/>
<dbReference type="GO" id="GO:0000045">
    <property type="term" value="P:autophagosome assembly"/>
    <property type="evidence" value="ECO:0000318"/>
    <property type="project" value="GO_Central"/>
</dbReference>
<keyword evidence="10" id="KW-0788">Thiol protease</keyword>
<evidence type="ECO:0000256" key="8">
    <source>
        <dbReference type="ARBA" id="ARBA00022670"/>
    </source>
</evidence>
<evidence type="ECO:0000256" key="9">
    <source>
        <dbReference type="ARBA" id="ARBA00022801"/>
    </source>
</evidence>
<keyword evidence="11 15" id="KW-0653">Protein transport</keyword>
<evidence type="ECO:0000256" key="6">
    <source>
        <dbReference type="ARBA" id="ARBA00022490"/>
    </source>
</evidence>
<sequence length="777" mass="86261">MVVKASEIAPAAYAAGSTSNVQKEDDLAYDLGNLAAFDSHPFAYQGEKELALHARENVQLLINHIFELPRVMSDMGPLAQLPAPESVLPREKPLPKPKVETRWEKFAKEKGIDKRKKSRKVFDESTGEWGHTWGYQRAGDDMKDWAMEVKAGDTEDPWTKRKQEKRGRVDKNLRAQAKNLQQGRGRQLAGIAGRTPTGIPVELMQTEDVKAKQRGKEGTTKTLEKVQFATASMGKFDKMREGESERKIKGKRNHFLPTTGAETTEKERSMNALKRVLGREENAGKNKGKSVDDDDDAEGGGKRKKKGKKLKNFTKGATKKQRTRSLRSSTLATTLDPSALWDVLGQAAWDVGGGLIGRMAQFAHGISALDVAPSAALSAPVWLLGTRYDDVAAADFDAYKRSFEAILWFTYRRDFPSMTPYEHTSDAGWGCMLRSAQMLLGQALQRRLLGRDWRIPTVLFDTEMDARLPDTYVQLLKWFADSPDVECRYSIHHMVKLGMQYDKLPGEWYGPTTACQVLRDLVNLHRREFGGELAMYVPQEGVVYGDDVSRLCVSHIDEEVKDKVETQTAAPEFFDPLLHPPTAKDSSDWSTALLILIPLRLGLDQVNERYVPALEKTFAFPQSVGIIGGKKGHSVYFVGTQQDQLHLLDPHDVHPAPELNAAFPTATHLRTVHSSRPLVMNVTGIDPSLALGFLCENRADYEDFERRVRVLHDEVKADGGMCPFSVAAHRPDYAASGGDLLMADCLSGDDMNEEEIASASGGAAGTGGDDEDDYVLL</sequence>
<dbReference type="PANTHER" id="PTHR22624">
    <property type="entry name" value="CYSTEINE PROTEASE ATG4"/>
    <property type="match status" value="1"/>
</dbReference>
<dbReference type="GO" id="GO:0034727">
    <property type="term" value="P:piecemeal microautophagy of the nucleus"/>
    <property type="evidence" value="ECO:0000318"/>
    <property type="project" value="GO_Central"/>
</dbReference>
<feature type="compositionally biased region" description="Basic and acidic residues" evidence="16">
    <location>
        <begin position="238"/>
        <end position="247"/>
    </location>
</feature>
<dbReference type="Pfam" id="PF04939">
    <property type="entry name" value="RRS1"/>
    <property type="match status" value="1"/>
</dbReference>
<dbReference type="PANTHER" id="PTHR22624:SF49">
    <property type="entry name" value="CYSTEINE PROTEASE"/>
    <property type="match status" value="1"/>
</dbReference>
<dbReference type="GO" id="GO:0005634">
    <property type="term" value="C:nucleus"/>
    <property type="evidence" value="ECO:0007669"/>
    <property type="project" value="UniProtKB-SubCell"/>
</dbReference>
<dbReference type="Proteomes" id="UP000005238">
    <property type="component" value="Unassembled WGS sequence"/>
</dbReference>
<feature type="region of interest" description="Disordered" evidence="16">
    <location>
        <begin position="181"/>
        <end position="200"/>
    </location>
</feature>
<dbReference type="VEuPathDB" id="FungiDB:KRP23_1644"/>
<feature type="region of interest" description="Disordered" evidence="16">
    <location>
        <begin position="238"/>
        <end position="329"/>
    </location>
</feature>
<dbReference type="InParanoid" id="H3H028"/>
<feature type="domain" description="Peptidase C54 catalytic" evidence="17">
    <location>
        <begin position="398"/>
        <end position="706"/>
    </location>
</feature>
<dbReference type="SUPFAM" id="SSF54001">
    <property type="entry name" value="Cysteine proteinases"/>
    <property type="match status" value="1"/>
</dbReference>
<dbReference type="eggNOG" id="KOG1765">
    <property type="taxonomic scope" value="Eukaryota"/>
</dbReference>
<dbReference type="VEuPathDB" id="FungiDB:KRP23_1645"/>
<comment type="similarity">
    <text evidence="4 15">Belongs to the peptidase C54 family.</text>
</comment>
<comment type="function">
    <text evidence="15">Cysteine protease that plays a key role in autophagy by mediating both proteolytic activation and delipidation of ATG8 family proteins.</text>
</comment>
<evidence type="ECO:0000313" key="19">
    <source>
        <dbReference type="Proteomes" id="UP000005238"/>
    </source>
</evidence>
<organism evidence="18 19">
    <name type="scientific">Phytophthora ramorum</name>
    <name type="common">Sudden oak death agent</name>
    <dbReference type="NCBI Taxonomy" id="164328"/>
    <lineage>
        <taxon>Eukaryota</taxon>
        <taxon>Sar</taxon>
        <taxon>Stramenopiles</taxon>
        <taxon>Oomycota</taxon>
        <taxon>Peronosporomycetes</taxon>
        <taxon>Peronosporales</taxon>
        <taxon>Peronosporaceae</taxon>
        <taxon>Phytophthora</taxon>
    </lineage>
</organism>
<feature type="compositionally biased region" description="Basic residues" evidence="16">
    <location>
        <begin position="302"/>
        <end position="325"/>
    </location>
</feature>
<comment type="subcellular location">
    <subcellularLocation>
        <location evidence="2 15">Cytoplasm</location>
    </subcellularLocation>
    <subcellularLocation>
        <location evidence="1">Nucleus</location>
    </subcellularLocation>
</comment>
<dbReference type="InterPro" id="IPR005078">
    <property type="entry name" value="Peptidase_C54"/>
</dbReference>
<protein>
    <recommendedName>
        <fullName evidence="15">Cysteine protease</fullName>
        <ecNumber evidence="15">3.4.22.-</ecNumber>
    </recommendedName>
</protein>
<keyword evidence="6 15" id="KW-0963">Cytoplasm</keyword>
<dbReference type="InterPro" id="IPR007023">
    <property type="entry name" value="Ribosom_reg"/>
</dbReference>
<proteinExistence type="inferred from homology"/>
<dbReference type="EnsemblProtists" id="Phyra83478">
    <property type="protein sequence ID" value="Phyra83478"/>
    <property type="gene ID" value="Phyra83478"/>
</dbReference>
<dbReference type="VEuPathDB" id="FungiDB:KRP22_11190"/>
<dbReference type="GO" id="GO:0016485">
    <property type="term" value="P:protein processing"/>
    <property type="evidence" value="ECO:0000318"/>
    <property type="project" value="GO_Central"/>
</dbReference>
<dbReference type="HOGENOM" id="CLU_360374_0_0_1"/>
<dbReference type="AlphaFoldDB" id="H3H028"/>
<keyword evidence="13" id="KW-0539">Nucleus</keyword>
<evidence type="ECO:0000313" key="18">
    <source>
        <dbReference type="EnsemblProtists" id="Phyra83478"/>
    </source>
</evidence>
<evidence type="ECO:0000256" key="16">
    <source>
        <dbReference type="SAM" id="MobiDB-lite"/>
    </source>
</evidence>
<keyword evidence="7" id="KW-0690">Ribosome biogenesis</keyword>
<dbReference type="GO" id="GO:0005737">
    <property type="term" value="C:cytoplasm"/>
    <property type="evidence" value="ECO:0000318"/>
    <property type="project" value="GO_Central"/>
</dbReference>
<dbReference type="GO" id="GO:0019786">
    <property type="term" value="F:protein-phosphatidylethanolamide deconjugating activity"/>
    <property type="evidence" value="ECO:0000318"/>
    <property type="project" value="GO_Central"/>
</dbReference>
<evidence type="ECO:0000256" key="5">
    <source>
        <dbReference type="ARBA" id="ARBA00022448"/>
    </source>
</evidence>
<dbReference type="InterPro" id="IPR038765">
    <property type="entry name" value="Papain-like_cys_pep_sf"/>
</dbReference>
<evidence type="ECO:0000256" key="11">
    <source>
        <dbReference type="ARBA" id="ARBA00022927"/>
    </source>
</evidence>
<comment type="catalytic activity">
    <reaction evidence="14">
        <text>[protein]-C-terminal L-amino acid-glycyl-phosphatidylethanolamide + H2O = [protein]-C-terminal L-amino acid-glycine + a 1,2-diacyl-sn-glycero-3-phosphoethanolamine</text>
        <dbReference type="Rhea" id="RHEA:67548"/>
        <dbReference type="Rhea" id="RHEA-COMP:17323"/>
        <dbReference type="Rhea" id="RHEA-COMP:17324"/>
        <dbReference type="ChEBI" id="CHEBI:15377"/>
        <dbReference type="ChEBI" id="CHEBI:64612"/>
        <dbReference type="ChEBI" id="CHEBI:172940"/>
        <dbReference type="ChEBI" id="CHEBI:172941"/>
    </reaction>
    <physiologicalReaction direction="left-to-right" evidence="14">
        <dbReference type="Rhea" id="RHEA:67549"/>
    </physiologicalReaction>
</comment>
<reference evidence="18" key="2">
    <citation type="submission" date="2015-06" db="UniProtKB">
        <authorList>
            <consortium name="EnsemblProtists"/>
        </authorList>
    </citation>
    <scope>IDENTIFICATION</scope>
    <source>
        <strain evidence="18">Pr102</strain>
    </source>
</reference>
<dbReference type="Pfam" id="PF03416">
    <property type="entry name" value="Peptidase_C54"/>
    <property type="match status" value="1"/>
</dbReference>
<evidence type="ECO:0000256" key="7">
    <source>
        <dbReference type="ARBA" id="ARBA00022517"/>
    </source>
</evidence>
<dbReference type="EC" id="3.4.22.-" evidence="15"/>
<keyword evidence="19" id="KW-1185">Reference proteome</keyword>
<keyword evidence="9 15" id="KW-0378">Hydrolase</keyword>
<accession>H3H028</accession>
<keyword evidence="8 15" id="KW-0645">Protease</keyword>
<dbReference type="eggNOG" id="KOG2674">
    <property type="taxonomic scope" value="Eukaryota"/>
</dbReference>
<dbReference type="STRING" id="164328.H3H028"/>
<dbReference type="GO" id="GO:0015031">
    <property type="term" value="P:protein transport"/>
    <property type="evidence" value="ECO:0007669"/>
    <property type="project" value="UniProtKB-KW"/>
</dbReference>
<keyword evidence="12 15" id="KW-0072">Autophagy</keyword>
<dbReference type="InterPro" id="IPR046792">
    <property type="entry name" value="Peptidase_C54_cat"/>
</dbReference>
<evidence type="ECO:0000256" key="2">
    <source>
        <dbReference type="ARBA" id="ARBA00004496"/>
    </source>
</evidence>